<protein>
    <submittedName>
        <fullName evidence="1">Uncharacterized protein</fullName>
    </submittedName>
</protein>
<sequence>MRRSICVAVMPHWQKSRLTNFMIGLAANSRRRQRIMVVGTNVTTVQQVSGYCLKWGAEVLPYYGTPNEEEIRLFEPQIWVICLPIPENLQLPTNAHLIIWEDPPAVLQAVSSRAELLICLEQLSTKWMYYS</sequence>
<dbReference type="EMBL" id="JADEWN010000034">
    <property type="protein sequence ID" value="MBE9191526.1"/>
    <property type="molecule type" value="Genomic_DNA"/>
</dbReference>
<name>A0ABR9UTC5_9CHRO</name>
<evidence type="ECO:0000313" key="1">
    <source>
        <dbReference type="EMBL" id="MBE9191526.1"/>
    </source>
</evidence>
<organism evidence="1 2">
    <name type="scientific">Gloeocapsopsis crepidinum LEGE 06123</name>
    <dbReference type="NCBI Taxonomy" id="588587"/>
    <lineage>
        <taxon>Bacteria</taxon>
        <taxon>Bacillati</taxon>
        <taxon>Cyanobacteriota</taxon>
        <taxon>Cyanophyceae</taxon>
        <taxon>Oscillatoriophycideae</taxon>
        <taxon>Chroococcales</taxon>
        <taxon>Chroococcaceae</taxon>
        <taxon>Gloeocapsopsis</taxon>
    </lineage>
</organism>
<comment type="caution">
    <text evidence="1">The sequence shown here is derived from an EMBL/GenBank/DDBJ whole genome shotgun (WGS) entry which is preliminary data.</text>
</comment>
<proteinExistence type="predicted"/>
<dbReference type="RefSeq" id="WP_193932664.1">
    <property type="nucleotide sequence ID" value="NZ_JADEWN010000034.1"/>
</dbReference>
<keyword evidence="2" id="KW-1185">Reference proteome</keyword>
<reference evidence="1 2" key="1">
    <citation type="submission" date="2020-10" db="EMBL/GenBank/DDBJ databases">
        <authorList>
            <person name="Castelo-Branco R."/>
            <person name="Eusebio N."/>
            <person name="Adriana R."/>
            <person name="Vieira A."/>
            <person name="Brugerolle De Fraissinette N."/>
            <person name="Rezende De Castro R."/>
            <person name="Schneider M.P."/>
            <person name="Vasconcelos V."/>
            <person name="Leao P.N."/>
        </authorList>
    </citation>
    <scope>NUCLEOTIDE SEQUENCE [LARGE SCALE GENOMIC DNA]</scope>
    <source>
        <strain evidence="1 2">LEGE 06123</strain>
    </source>
</reference>
<gene>
    <name evidence="1" type="ORF">IQ230_14455</name>
</gene>
<evidence type="ECO:0000313" key="2">
    <source>
        <dbReference type="Proteomes" id="UP000651156"/>
    </source>
</evidence>
<accession>A0ABR9UTC5</accession>
<dbReference type="Proteomes" id="UP000651156">
    <property type="component" value="Unassembled WGS sequence"/>
</dbReference>